<dbReference type="SUPFAM" id="SSF102198">
    <property type="entry name" value="Putative cyclase"/>
    <property type="match status" value="1"/>
</dbReference>
<evidence type="ECO:0000313" key="1">
    <source>
        <dbReference type="EMBL" id="GBR72318.1"/>
    </source>
</evidence>
<organism evidence="1 2">
    <name type="scientific">Candidatus Termititenax spirochaetophilus</name>
    <dbReference type="NCBI Taxonomy" id="2218522"/>
    <lineage>
        <taxon>Bacteria</taxon>
        <taxon>Bacillati</taxon>
        <taxon>Candidatus Margulisiibacteriota</taxon>
        <taxon>Candidatus Termititenacia</taxon>
        <taxon>Candidatus Termititenacales</taxon>
        <taxon>Candidatus Termititenacaceae</taxon>
        <taxon>Candidatus Termititenax</taxon>
    </lineage>
</organism>
<dbReference type="AlphaFoldDB" id="A0A388T9P7"/>
<feature type="non-terminal residue" evidence="1">
    <location>
        <position position="1"/>
    </location>
</feature>
<name>A0A388T9P7_9BACT</name>
<dbReference type="InterPro" id="IPR037175">
    <property type="entry name" value="KFase_sf"/>
</dbReference>
<accession>A0A388T9P7</accession>
<proteinExistence type="predicted"/>
<reference evidence="1 2" key="1">
    <citation type="journal article" date="2019" name="ISME J.">
        <title>Genome analyses of uncultured TG2/ZB3 bacteria in 'Margulisbacteria' specifically attached to ectosymbiotic spirochetes of protists in the termite gut.</title>
        <authorList>
            <person name="Utami Y.D."/>
            <person name="Kuwahara H."/>
            <person name="Igai K."/>
            <person name="Murakami T."/>
            <person name="Sugaya K."/>
            <person name="Morikawa T."/>
            <person name="Nagura Y."/>
            <person name="Yuki M."/>
            <person name="Deevong P."/>
            <person name="Inoue T."/>
            <person name="Kihara K."/>
            <person name="Lo N."/>
            <person name="Yamada A."/>
            <person name="Ohkuma M."/>
            <person name="Hongoh Y."/>
        </authorList>
    </citation>
    <scope>NUCLEOTIDE SEQUENCE [LARGE SCALE GENOMIC DNA]</scope>
    <source>
        <strain evidence="1">HsPyr-01</strain>
    </source>
</reference>
<dbReference type="EMBL" id="BGZM01000005">
    <property type="protein sequence ID" value="GBR72318.1"/>
    <property type="molecule type" value="Genomic_DNA"/>
</dbReference>
<gene>
    <name evidence="1" type="ORF">HP1_050</name>
</gene>
<protein>
    <submittedName>
        <fullName evidence="1">Cyclase</fullName>
    </submittedName>
</protein>
<dbReference type="Gene3D" id="3.50.30.50">
    <property type="entry name" value="Putative cyclase"/>
    <property type="match status" value="1"/>
</dbReference>
<evidence type="ECO:0000313" key="2">
    <source>
        <dbReference type="Proteomes" id="UP000276170"/>
    </source>
</evidence>
<dbReference type="GO" id="GO:0004061">
    <property type="term" value="F:arylformamidase activity"/>
    <property type="evidence" value="ECO:0007669"/>
    <property type="project" value="InterPro"/>
</dbReference>
<dbReference type="GO" id="GO:0019441">
    <property type="term" value="P:L-tryptophan catabolic process to kynurenine"/>
    <property type="evidence" value="ECO:0007669"/>
    <property type="project" value="InterPro"/>
</dbReference>
<comment type="caution">
    <text evidence="1">The sequence shown here is derived from an EMBL/GenBank/DDBJ whole genome shotgun (WGS) entry which is preliminary data.</text>
</comment>
<keyword evidence="2" id="KW-1185">Reference proteome</keyword>
<sequence length="79" mass="8430">ERNIAGIGHETPDTDAAAVGNSDVGMIGENYILDQGRLNVELLKNLDQLPATGAIIFITYPNIKDGVGFTSRVFAIAQK</sequence>
<dbReference type="Proteomes" id="UP000276170">
    <property type="component" value="Unassembled WGS sequence"/>
</dbReference>